<keyword evidence="2" id="KW-1185">Reference proteome</keyword>
<evidence type="ECO:0000313" key="1">
    <source>
        <dbReference type="EMBL" id="KAJ8682950.1"/>
    </source>
</evidence>
<accession>A0ACC2PMD8</accession>
<proteinExistence type="predicted"/>
<sequence>MGTQRPNEWANSLIQRFEERLPCKAIEKRATSCSSSESEDKMKTLSVVNEEKIKKCLIEISRSRFSLVISGLTSVMKRVLETAPTNESKQLVFHVGDQYYESIVIVLETLERCLSNQPRDAAKFDETMNVKLLLRELSTFTAIPTDSPQNTHVKNLASKVLFTLSMNFYIAVYNRITAGLEEIANTTDENAIDSGVLELIQHINLDHHKLLKLLNETILRFKRMKKFAQYAVIGALEKAIWNWIDTYPEEFDRLQKHPEPALETACRELLELLFDLSSSIKRSRVVWPLQMMLLVLSPNLLRVIDSPAPTSECVLPEDSLKRLRSFLDGVKKSLVSTDKKHSDAAVFSAVKLCKASTYIDPDDSDNVLRALVMQLVGKLVSLLFGNQSFFKGKSYPEADLMIDCFVSCFRIKLSNIDDVFKVCLASSSCNLYQLTLVCSLHKIICQPRLSWWPQIDVVYSRSAELRHMFIETISKVGHNHTQSAPLRMMQSIGLKNRPDKSEEILSNKNLLFWVVRLIHADPKLFLRNEGRAGHEIQKSTLELIDGLVSLVHQTNMLDIAHQAMEALLVLHHPEQIKAWNPEAPMNTFWDVSSTMLYSISQKLIEHQISNYRDILKWLREILICRNVFLSQNRDSANVGSNLVICKQAQVKLEVVFFMYLWSIDNEAVLIAMSSFALLCEEAEIRCGSDEGAVTSLLPNYHLYIELAQASTVIATGRELQQRIMKLLRKIEDRGNGVLPAWEETYRNWSVISRQFQFSPKSKGDDGQSDSGRGTSKRRTSHQNPDQEQEDICSEWANMTGFLLALGGVCLEKESPSRPLSGISFGSESRKGSSKHHHKQDQDGVSFLTNISQDTKCNKVSEFMCNLVKLLFCNNEKCGKMVQTHVKELVGKEMSPSLYPMLFDRLKINVERFFEQQDQVTVTDVNTQFIENTVAIMMLIFDKETNDRAHSEYLSMTNVENLTLDIVRYVRHLDVNVYSIQLRARLAEMISVMIEHRDDLAFRQEMKFRNKLVEYLTDWTMGATVEANDVDQTTCTLYRELDQACMGAVAALLLGLPLQPEESDQGDQAEAKSQLFLKYFTLFRNLLNECNKVADKINNDEKERIVGCQQETEKLDTLRKTTIQAMSNLLSANIDSGLIYSIALGYDNDLQTRAAFMEVLTKILQQGTEFNTLADTVLSDRFDQLVQLVTMIGDKGELPIAMALANVVETSQMDELAHVYVKLFEEKHLLSTLLWNMFYREVEAVDSLQMLLRGNSLGSKIMAHCFKNYGAEYLSRLLEPLIVPLLDNHQINYEVDNARIDPAFDLEENRRNLIALTETFFNAIVNSAKSFPSQLRSMCHCLYQVLMNRNPLAPQSNIGAVGTVIFLRFINPAIVSPKEHGIVNRNVPTHVKRGLMLMSKILQNIANHVEFSKEQHMLHFNDFLRAKFEIARRFFIAIASDSVTSEPTNNPMPYVSDTYVLALHRLLYNHQEKIGDYLSSSRDHKAMGRRPFDKMATLLAYIGTPEHKPLDSISESYERWSSIQASGTCFEDYMARFQKHETENFKNLKSLNIFYQAGISKAGHPVFYYIARRYKLGETNGDILLYYVVLTLKSFCHAPYDVVIDLTHAGSENRFRPDYLVQWFNVLRTYNNIRMIYIYNCNSYVREYIKYLESTLGNFLKSYRTSSLVFIDSPAMLEEYIEPEYQKLPDATTSLDKDCKVFHNALKLSNSGRDCKVAIKTGPKAIIVSAVEKCKVLQHLALLNDVYYASEIEDVYLDDDNQFKLKIYSESTPLQFIHNECENIVQAIVHLRSRYQLTLPPGLTSVHPKMRPKDVPGALLNMALLNLGSSDPNLRMAAYNQLCALTVTFQLKIEGKLLNTSGLCIPSNNTIFIKHVSETLATNESHLTLEFLDECIQGFRASTIELKHLCLEYMTPWLKNLVLFYKPDQAINPDDEKHWKQLKQILEKLITLTIEEVQMYPSIQAKIWGTIGQLPDLIDLVLDNFIEFSIQHGLGSPGVEIMADTAVALASGNVKLVAKFIITRLCKTIDNTSSSPTASLEQHMLWNNIAILARYLLMLSFNNCLDVGTYLPDLFHLVTFLMSLGNLSMRASTHGLVVNIIHSLCTCKTPPFTDETLKVLKLSLEEFCLPQFYEKFGIKAVKSVAVTAFRSCGLHSTEKCHGTELGIAQDRVKLTLANLEIVTDALLEIMVACMKDIKECNWLERWTLLAQRIALSNNTALQPRALIVFGCISKSVTDNEFKQLLRILVKALERYNDLALIEAIIMCLTRLQPLLRKKSPIHRHLFWISVCVLQLDDAFLYAAGLALLEQNLHTLSSQRIFDDRTLEDVMMMTREPLEYHFKQLDQAVGLSFKSNFHFALVGHLLKGFRHPEPTTVNMTSRVLTALLSIIAKPHKRDKFEVTLESAAYLAALVSVSEEVRSRCLIRHSLSRGTGDYGSSDLLDSIDLQSSNGPANSNHPLNRRQKSLDLLDQTALSLERRLKLLPAHYHQSGRIVFKPQRSFSMASTKEIKADSELDTKNRSTRISVGSENNVLLDPDVLTDFMTQALVSTVLATLLKYSNNEDQTRILYEYLAEASVVFPSVFPIVNSLLDANLTSAIAECHDQKILSSVQAIIQNMISNENINQQQLSYLQSCGFGGPWRFAGPFMNTNSSSDGPELFVNCLKEIIDTCFAAEEVEGTSCNGLPVNESGSDSSKTSSLHAVGSCKLSKGSGSSPSLGRKDQSIGKSSHRSDTSLTNLNNNSEEHNNSAQLVEKQKDRSEIKNHMDPNQSSGNLQR</sequence>
<comment type="caution">
    <text evidence="1">The sequence shown here is derived from an EMBL/GenBank/DDBJ whole genome shotgun (WGS) entry which is preliminary data.</text>
</comment>
<name>A0ACC2PMD8_9HYME</name>
<dbReference type="Proteomes" id="UP001239111">
    <property type="component" value="Chromosome 1"/>
</dbReference>
<evidence type="ECO:0000313" key="2">
    <source>
        <dbReference type="Proteomes" id="UP001239111"/>
    </source>
</evidence>
<reference evidence="1" key="1">
    <citation type="submission" date="2023-04" db="EMBL/GenBank/DDBJ databases">
        <title>A chromosome-level genome assembly of the parasitoid wasp Eretmocerus hayati.</title>
        <authorList>
            <person name="Zhong Y."/>
            <person name="Liu S."/>
            <person name="Liu Y."/>
        </authorList>
    </citation>
    <scope>NUCLEOTIDE SEQUENCE</scope>
    <source>
        <strain evidence="1">ZJU_SS_LIU_2023</strain>
    </source>
</reference>
<gene>
    <name evidence="1" type="ORF">QAD02_018742</name>
</gene>
<protein>
    <submittedName>
        <fullName evidence="1">Uncharacterized protein</fullName>
    </submittedName>
</protein>
<dbReference type="EMBL" id="CM056741">
    <property type="protein sequence ID" value="KAJ8682950.1"/>
    <property type="molecule type" value="Genomic_DNA"/>
</dbReference>
<organism evidence="1 2">
    <name type="scientific">Eretmocerus hayati</name>
    <dbReference type="NCBI Taxonomy" id="131215"/>
    <lineage>
        <taxon>Eukaryota</taxon>
        <taxon>Metazoa</taxon>
        <taxon>Ecdysozoa</taxon>
        <taxon>Arthropoda</taxon>
        <taxon>Hexapoda</taxon>
        <taxon>Insecta</taxon>
        <taxon>Pterygota</taxon>
        <taxon>Neoptera</taxon>
        <taxon>Endopterygota</taxon>
        <taxon>Hymenoptera</taxon>
        <taxon>Apocrita</taxon>
        <taxon>Proctotrupomorpha</taxon>
        <taxon>Chalcidoidea</taxon>
        <taxon>Aphelinidae</taxon>
        <taxon>Aphelininae</taxon>
        <taxon>Eretmocerus</taxon>
    </lineage>
</organism>